<name>A0A7K7SC48_9PASS</name>
<evidence type="ECO:0000256" key="2">
    <source>
        <dbReference type="ARBA" id="ARBA00005420"/>
    </source>
</evidence>
<accession>A0A7K7SC48</accession>
<evidence type="ECO:0000256" key="3">
    <source>
        <dbReference type="ARBA" id="ARBA00022516"/>
    </source>
</evidence>
<evidence type="ECO:0000256" key="8">
    <source>
        <dbReference type="ARBA" id="ARBA00023098"/>
    </source>
</evidence>
<evidence type="ECO:0000256" key="5">
    <source>
        <dbReference type="ARBA" id="ARBA00022692"/>
    </source>
</evidence>
<dbReference type="InterPro" id="IPR007130">
    <property type="entry name" value="DAGAT"/>
</dbReference>
<dbReference type="GO" id="GO:0004144">
    <property type="term" value="F:diacylglycerol O-acyltransferase activity"/>
    <property type="evidence" value="ECO:0007669"/>
    <property type="project" value="TreeGrafter"/>
</dbReference>
<keyword evidence="13" id="KW-1185">Reference proteome</keyword>
<keyword evidence="4 12" id="KW-0808">Transferase</keyword>
<evidence type="ECO:0000313" key="13">
    <source>
        <dbReference type="Proteomes" id="UP000549091"/>
    </source>
</evidence>
<evidence type="ECO:0000313" key="12">
    <source>
        <dbReference type="EMBL" id="NXA02160.1"/>
    </source>
</evidence>
<keyword evidence="8" id="KW-0443">Lipid metabolism</keyword>
<evidence type="ECO:0000256" key="1">
    <source>
        <dbReference type="ARBA" id="ARBA00004477"/>
    </source>
</evidence>
<dbReference type="AlphaFoldDB" id="A0A7K7SC48"/>
<dbReference type="Pfam" id="PF03982">
    <property type="entry name" value="DAGAT"/>
    <property type="match status" value="1"/>
</dbReference>
<keyword evidence="9" id="KW-0472">Membrane</keyword>
<dbReference type="GO" id="GO:0019432">
    <property type="term" value="P:triglyceride biosynthetic process"/>
    <property type="evidence" value="ECO:0007669"/>
    <property type="project" value="TreeGrafter"/>
</dbReference>
<evidence type="ECO:0000256" key="4">
    <source>
        <dbReference type="ARBA" id="ARBA00022679"/>
    </source>
</evidence>
<evidence type="ECO:0000256" key="10">
    <source>
        <dbReference type="ARBA" id="ARBA00023315"/>
    </source>
</evidence>
<proteinExistence type="inferred from homology"/>
<feature type="non-terminal residue" evidence="12">
    <location>
        <position position="145"/>
    </location>
</feature>
<evidence type="ECO:0000256" key="6">
    <source>
        <dbReference type="ARBA" id="ARBA00022824"/>
    </source>
</evidence>
<sequence>GPGSALALLLLLRTRLWIVTVTYAGWWLWDWHGPERGPRHWDWLRRWRLWEHFCAYFPITVVRECPLPPGRSYILPAHPHGISCIGVFGAFVTGGCGAAGSDPKRDPKRDPKCHWGDPKTGPESHWGDPKTDPKSDPESHWGDPQ</sequence>
<feature type="non-terminal residue" evidence="12">
    <location>
        <position position="1"/>
    </location>
</feature>
<keyword evidence="6" id="KW-0256">Endoplasmic reticulum</keyword>
<feature type="region of interest" description="Disordered" evidence="11">
    <location>
        <begin position="98"/>
        <end position="145"/>
    </location>
</feature>
<dbReference type="PANTHER" id="PTHR12317">
    <property type="entry name" value="DIACYLGLYCEROL O-ACYLTRANSFERASE"/>
    <property type="match status" value="1"/>
</dbReference>
<feature type="compositionally biased region" description="Basic and acidic residues" evidence="11">
    <location>
        <begin position="102"/>
        <end position="145"/>
    </location>
</feature>
<dbReference type="GO" id="GO:0005789">
    <property type="term" value="C:endoplasmic reticulum membrane"/>
    <property type="evidence" value="ECO:0007669"/>
    <property type="project" value="UniProtKB-SubCell"/>
</dbReference>
<organism evidence="12 13">
    <name type="scientific">Nesospiza acunhae</name>
    <dbReference type="NCBI Taxonomy" id="381881"/>
    <lineage>
        <taxon>Eukaryota</taxon>
        <taxon>Metazoa</taxon>
        <taxon>Chordata</taxon>
        <taxon>Craniata</taxon>
        <taxon>Vertebrata</taxon>
        <taxon>Euteleostomi</taxon>
        <taxon>Archelosauria</taxon>
        <taxon>Archosauria</taxon>
        <taxon>Dinosauria</taxon>
        <taxon>Saurischia</taxon>
        <taxon>Theropoda</taxon>
        <taxon>Coelurosauria</taxon>
        <taxon>Aves</taxon>
        <taxon>Neognathae</taxon>
        <taxon>Neoaves</taxon>
        <taxon>Telluraves</taxon>
        <taxon>Australaves</taxon>
        <taxon>Passeriformes</taxon>
        <taxon>Thraupidae</taxon>
        <taxon>Nesospiza</taxon>
    </lineage>
</organism>
<gene>
    <name evidence="12" type="primary">Mogat2a</name>
    <name evidence="12" type="ORF">NESACU_R16385</name>
</gene>
<keyword evidence="10 12" id="KW-0012">Acyltransferase</keyword>
<evidence type="ECO:0000256" key="7">
    <source>
        <dbReference type="ARBA" id="ARBA00022989"/>
    </source>
</evidence>
<dbReference type="Proteomes" id="UP000549091">
    <property type="component" value="Unassembled WGS sequence"/>
</dbReference>
<keyword evidence="7" id="KW-1133">Transmembrane helix</keyword>
<evidence type="ECO:0000256" key="9">
    <source>
        <dbReference type="ARBA" id="ARBA00023136"/>
    </source>
</evidence>
<dbReference type="EMBL" id="VZSU01003953">
    <property type="protein sequence ID" value="NXA02160.1"/>
    <property type="molecule type" value="Genomic_DNA"/>
</dbReference>
<comment type="subcellular location">
    <subcellularLocation>
        <location evidence="1">Endoplasmic reticulum membrane</location>
        <topology evidence="1">Multi-pass membrane protein</topology>
    </subcellularLocation>
</comment>
<comment type="similarity">
    <text evidence="2">Belongs to the diacylglycerol acyltransferase family.</text>
</comment>
<protein>
    <submittedName>
        <fullName evidence="12">MOG2A acyltransferase</fullName>
    </submittedName>
</protein>
<keyword evidence="5" id="KW-0812">Transmembrane</keyword>
<reference evidence="12 13" key="1">
    <citation type="submission" date="2019-09" db="EMBL/GenBank/DDBJ databases">
        <title>Bird 10,000 Genomes (B10K) Project - Family phase.</title>
        <authorList>
            <person name="Zhang G."/>
        </authorList>
    </citation>
    <scope>NUCLEOTIDE SEQUENCE [LARGE SCALE GENOMIC DNA]</scope>
    <source>
        <strain evidence="12">OUT-0053</strain>
        <tissue evidence="12">Muscle</tissue>
    </source>
</reference>
<dbReference type="PANTHER" id="PTHR12317:SF36">
    <property type="entry name" value="2-ACYLGLYCEROL O-ACYLTRANSFERASE 3"/>
    <property type="match status" value="1"/>
</dbReference>
<evidence type="ECO:0000256" key="11">
    <source>
        <dbReference type="SAM" id="MobiDB-lite"/>
    </source>
</evidence>
<comment type="caution">
    <text evidence="12">The sequence shown here is derived from an EMBL/GenBank/DDBJ whole genome shotgun (WGS) entry which is preliminary data.</text>
</comment>
<keyword evidence="3" id="KW-0444">Lipid biosynthesis</keyword>